<dbReference type="RefSeq" id="WP_311159441.1">
    <property type="nucleotide sequence ID" value="NZ_JAVQLW010000001.1"/>
</dbReference>
<comment type="caution">
    <text evidence="1">The sequence shown here is derived from an EMBL/GenBank/DDBJ whole genome shotgun (WGS) entry which is preliminary data.</text>
</comment>
<accession>A0ABU2HQG0</accession>
<sequence>MSVLHFIRSVFRTFRAAGNAASAVEMHRIPSVRDLKTLGIDRAAFKQMQL</sequence>
<keyword evidence="2" id="KW-1185">Reference proteome</keyword>
<gene>
    <name evidence="1" type="ORF">RGQ15_06705</name>
</gene>
<dbReference type="Proteomes" id="UP001269144">
    <property type="component" value="Unassembled WGS sequence"/>
</dbReference>
<proteinExistence type="predicted"/>
<evidence type="ECO:0008006" key="3">
    <source>
        <dbReference type="Google" id="ProtNLM"/>
    </source>
</evidence>
<reference evidence="2" key="1">
    <citation type="submission" date="2023-07" db="EMBL/GenBank/DDBJ databases">
        <title>Paracoccus sp. MBLB3053 whole genome sequence.</title>
        <authorList>
            <person name="Hwang C.Y."/>
            <person name="Cho E.-S."/>
            <person name="Seo M.-J."/>
        </authorList>
    </citation>
    <scope>NUCLEOTIDE SEQUENCE [LARGE SCALE GENOMIC DNA]</scope>
    <source>
        <strain evidence="2">MBLB3053</strain>
    </source>
</reference>
<dbReference type="EMBL" id="JAVQLW010000001">
    <property type="protein sequence ID" value="MDS9467263.1"/>
    <property type="molecule type" value="Genomic_DNA"/>
</dbReference>
<protein>
    <recommendedName>
        <fullName evidence="3">DUF1127 domain-containing protein</fullName>
    </recommendedName>
</protein>
<evidence type="ECO:0000313" key="2">
    <source>
        <dbReference type="Proteomes" id="UP001269144"/>
    </source>
</evidence>
<organism evidence="1 2">
    <name type="scientific">Paracoccus aurantius</name>
    <dbReference type="NCBI Taxonomy" id="3073814"/>
    <lineage>
        <taxon>Bacteria</taxon>
        <taxon>Pseudomonadati</taxon>
        <taxon>Pseudomonadota</taxon>
        <taxon>Alphaproteobacteria</taxon>
        <taxon>Rhodobacterales</taxon>
        <taxon>Paracoccaceae</taxon>
        <taxon>Paracoccus</taxon>
    </lineage>
</organism>
<evidence type="ECO:0000313" key="1">
    <source>
        <dbReference type="EMBL" id="MDS9467263.1"/>
    </source>
</evidence>
<name>A0ABU2HQG0_9RHOB</name>